<sequence>MLFRRLNWNIVGWFRIVSTISYLVIALGLSAMLYHASQAPGGFKFSHMLRLGLSFTGGTDITVAYNTPESSAQIRAAIVPLGIGDAHINTVGSSGKRFIIETQKAYANDSTPLWAALGTVAPVDRAASQIASVGPSLGKEYLSSAIWALVIALSIQFLYIAFRFGWNYIFGLVTVIALVRDAAMMIGIYALADKRADDAFLAAVLTVIGYSVMDTIVILDRIRENTKLMAGKAYDYIVNESIKQTMTRSFNTLATVIITLVALLALGGASLKNFAFALLVGICSGGYHSIFYSAPLVLTFRKRQLAAAAKRRADASALRAAGPRAAAEAAATGVTRSGQPREDIVAARRERRAKRKGTRPEASGATPVRYKRKRDESNVALAEPDLHEYQDERVEEYDPLDAQNAGLDESALVQGHEEITLDLDAAERPAHE</sequence>
<evidence type="ECO:0000256" key="11">
    <source>
        <dbReference type="SAM" id="Phobius"/>
    </source>
</evidence>
<evidence type="ECO:0000256" key="5">
    <source>
        <dbReference type="ARBA" id="ARBA00022692"/>
    </source>
</evidence>
<dbReference type="InterPro" id="IPR022813">
    <property type="entry name" value="SecD/SecF_arch_bac"/>
</dbReference>
<evidence type="ECO:0000259" key="12">
    <source>
        <dbReference type="Pfam" id="PF02355"/>
    </source>
</evidence>
<feature type="transmembrane region" description="Helical" evidence="11">
    <location>
        <begin position="169"/>
        <end position="192"/>
    </location>
</feature>
<keyword evidence="7 11" id="KW-1133">Transmembrane helix</keyword>
<evidence type="ECO:0000256" key="8">
    <source>
        <dbReference type="ARBA" id="ARBA00023010"/>
    </source>
</evidence>
<feature type="transmembrane region" description="Helical" evidence="11">
    <location>
        <begin position="250"/>
        <end position="269"/>
    </location>
</feature>
<comment type="caution">
    <text evidence="13">The sequence shown here is derived from an EMBL/GenBank/DDBJ whole genome shotgun (WGS) entry which is preliminary data.</text>
</comment>
<dbReference type="EMBL" id="CABO01000036">
    <property type="protein sequence ID" value="CBI02385.1"/>
    <property type="molecule type" value="Genomic_DNA"/>
</dbReference>
<dbReference type="InterPro" id="IPR048634">
    <property type="entry name" value="SecD_SecF_C"/>
</dbReference>
<feature type="domain" description="Protein export membrane protein SecD/SecF C-terminal" evidence="12">
    <location>
        <begin position="124"/>
        <end position="302"/>
    </location>
</feature>
<dbReference type="InterPro" id="IPR005665">
    <property type="entry name" value="SecF_bac"/>
</dbReference>
<evidence type="ECO:0000256" key="3">
    <source>
        <dbReference type="ARBA" id="ARBA00022448"/>
    </source>
</evidence>
<dbReference type="NCBIfam" id="TIGR00966">
    <property type="entry name" value="transloc_SecF"/>
    <property type="match status" value="1"/>
</dbReference>
<name>E6Q5C2_9ZZZZ</name>
<gene>
    <name evidence="13" type="ORF">CARN4_1092</name>
</gene>
<keyword evidence="4" id="KW-1003">Cell membrane</keyword>
<evidence type="ECO:0000256" key="9">
    <source>
        <dbReference type="ARBA" id="ARBA00023136"/>
    </source>
</evidence>
<accession>E6Q5C2</accession>
<feature type="transmembrane region" description="Helical" evidence="11">
    <location>
        <begin position="12"/>
        <end position="34"/>
    </location>
</feature>
<evidence type="ECO:0000256" key="2">
    <source>
        <dbReference type="ARBA" id="ARBA00015792"/>
    </source>
</evidence>
<evidence type="ECO:0000256" key="10">
    <source>
        <dbReference type="SAM" id="MobiDB-lite"/>
    </source>
</evidence>
<dbReference type="AlphaFoldDB" id="E6Q5C2"/>
<dbReference type="Pfam" id="PF02355">
    <property type="entry name" value="SecD_SecF_C"/>
    <property type="match status" value="1"/>
</dbReference>
<dbReference type="GO" id="GO:0015450">
    <property type="term" value="F:protein-transporting ATPase activity"/>
    <property type="evidence" value="ECO:0007669"/>
    <property type="project" value="InterPro"/>
</dbReference>
<dbReference type="PANTHER" id="PTHR30081:SF8">
    <property type="entry name" value="PROTEIN TRANSLOCASE SUBUNIT SECF"/>
    <property type="match status" value="1"/>
</dbReference>
<dbReference type="GO" id="GO:0006886">
    <property type="term" value="P:intracellular protein transport"/>
    <property type="evidence" value="ECO:0007669"/>
    <property type="project" value="InterPro"/>
</dbReference>
<proteinExistence type="predicted"/>
<evidence type="ECO:0000256" key="1">
    <source>
        <dbReference type="ARBA" id="ARBA00004651"/>
    </source>
</evidence>
<protein>
    <recommendedName>
        <fullName evidence="2">Protein translocase subunit SecF</fullName>
    </recommendedName>
</protein>
<evidence type="ECO:0000313" key="13">
    <source>
        <dbReference type="EMBL" id="CBI02385.1"/>
    </source>
</evidence>
<keyword evidence="8" id="KW-0811">Translocation</keyword>
<evidence type="ECO:0000256" key="7">
    <source>
        <dbReference type="ARBA" id="ARBA00022989"/>
    </source>
</evidence>
<dbReference type="PRINTS" id="PR01755">
    <property type="entry name" value="SECFTRNLCASE"/>
</dbReference>
<evidence type="ECO:0000256" key="4">
    <source>
        <dbReference type="ARBA" id="ARBA00022475"/>
    </source>
</evidence>
<keyword evidence="9 11" id="KW-0472">Membrane</keyword>
<keyword evidence="5 11" id="KW-0812">Transmembrane</keyword>
<organism evidence="13">
    <name type="scientific">mine drainage metagenome</name>
    <dbReference type="NCBI Taxonomy" id="410659"/>
    <lineage>
        <taxon>unclassified sequences</taxon>
        <taxon>metagenomes</taxon>
        <taxon>ecological metagenomes</taxon>
    </lineage>
</organism>
<dbReference type="InterPro" id="IPR022645">
    <property type="entry name" value="SecD/SecF_bac"/>
</dbReference>
<feature type="transmembrane region" description="Helical" evidence="11">
    <location>
        <begin position="198"/>
        <end position="219"/>
    </location>
</feature>
<comment type="subcellular location">
    <subcellularLocation>
        <location evidence="1">Cell membrane</location>
        <topology evidence="1">Multi-pass membrane protein</topology>
    </subcellularLocation>
</comment>
<evidence type="ECO:0000256" key="6">
    <source>
        <dbReference type="ARBA" id="ARBA00022927"/>
    </source>
</evidence>
<keyword evidence="6" id="KW-0653">Protein transport</keyword>
<feature type="transmembrane region" description="Helical" evidence="11">
    <location>
        <begin position="275"/>
        <end position="300"/>
    </location>
</feature>
<dbReference type="GO" id="GO:0005886">
    <property type="term" value="C:plasma membrane"/>
    <property type="evidence" value="ECO:0007669"/>
    <property type="project" value="UniProtKB-SubCell"/>
</dbReference>
<dbReference type="SUPFAM" id="SSF82866">
    <property type="entry name" value="Multidrug efflux transporter AcrB transmembrane domain"/>
    <property type="match status" value="1"/>
</dbReference>
<reference evidence="13" key="1">
    <citation type="submission" date="2009-10" db="EMBL/GenBank/DDBJ databases">
        <title>Diversity of trophic interactions inside an arsenic-rich microbial ecosystem.</title>
        <authorList>
            <person name="Bertin P.N."/>
            <person name="Heinrich-Salmeron A."/>
            <person name="Pelletier E."/>
            <person name="Goulhen-Chollet F."/>
            <person name="Arsene-Ploetze F."/>
            <person name="Gallien S."/>
            <person name="Calteau A."/>
            <person name="Vallenet D."/>
            <person name="Casiot C."/>
            <person name="Chane-Woon-Ming B."/>
            <person name="Giloteaux L."/>
            <person name="Barakat M."/>
            <person name="Bonnefoy V."/>
            <person name="Bruneel O."/>
            <person name="Chandler M."/>
            <person name="Cleiss J."/>
            <person name="Duran R."/>
            <person name="Elbaz-Poulichet F."/>
            <person name="Fonknechten N."/>
            <person name="Lauga B."/>
            <person name="Mornico D."/>
            <person name="Ortet P."/>
            <person name="Schaeffer C."/>
            <person name="Siguier P."/>
            <person name="Alexander Thil Smith A."/>
            <person name="Van Dorsselaer A."/>
            <person name="Weissenbach J."/>
            <person name="Medigue C."/>
            <person name="Le Paslier D."/>
        </authorList>
    </citation>
    <scope>NUCLEOTIDE SEQUENCE</scope>
</reference>
<keyword evidence="3" id="KW-0813">Transport</keyword>
<feature type="transmembrane region" description="Helical" evidence="11">
    <location>
        <begin position="141"/>
        <end position="162"/>
    </location>
</feature>
<feature type="region of interest" description="Disordered" evidence="10">
    <location>
        <begin position="349"/>
        <end position="391"/>
    </location>
</feature>
<dbReference type="Gene3D" id="1.20.1640.10">
    <property type="entry name" value="Multidrug efflux transporter AcrB transmembrane domain"/>
    <property type="match status" value="1"/>
</dbReference>
<dbReference type="PANTHER" id="PTHR30081">
    <property type="entry name" value="PROTEIN-EXPORT MEMBRANE PROTEIN SEC"/>
    <property type="match status" value="1"/>
</dbReference>